<keyword evidence="2" id="KW-0121">Carboxypeptidase</keyword>
<feature type="signal peptide" evidence="2">
    <location>
        <begin position="1"/>
        <end position="18"/>
    </location>
</feature>
<comment type="similarity">
    <text evidence="1 2">Belongs to the peptidase S10 family.</text>
</comment>
<dbReference type="SUPFAM" id="SSF53474">
    <property type="entry name" value="alpha/beta-Hydrolases"/>
    <property type="match status" value="1"/>
</dbReference>
<keyword evidence="2" id="KW-0732">Signal</keyword>
<dbReference type="PROSITE" id="PS00560">
    <property type="entry name" value="CARBOXYPEPT_SER_HIS"/>
    <property type="match status" value="1"/>
</dbReference>
<name>A0AAD1SJ65_PELCU</name>
<dbReference type="Pfam" id="PF00450">
    <property type="entry name" value="Peptidase_S10"/>
    <property type="match status" value="1"/>
</dbReference>
<gene>
    <name evidence="3" type="ORF">PECUL_23A049096</name>
</gene>
<dbReference type="AlphaFoldDB" id="A0AAD1SJ65"/>
<dbReference type="GO" id="GO:0006508">
    <property type="term" value="P:proteolysis"/>
    <property type="evidence" value="ECO:0007669"/>
    <property type="project" value="UniProtKB-KW"/>
</dbReference>
<dbReference type="InterPro" id="IPR033124">
    <property type="entry name" value="Ser_caboxypep_his_AS"/>
</dbReference>
<accession>A0AAD1SJ65</accession>
<dbReference type="EMBL" id="OW240917">
    <property type="protein sequence ID" value="CAH2302461.1"/>
    <property type="molecule type" value="Genomic_DNA"/>
</dbReference>
<dbReference type="GO" id="GO:0004185">
    <property type="term" value="F:serine-type carboxypeptidase activity"/>
    <property type="evidence" value="ECO:0007669"/>
    <property type="project" value="UniProtKB-UniRule"/>
</dbReference>
<dbReference type="PROSITE" id="PS00131">
    <property type="entry name" value="CARBOXYPEPT_SER_SER"/>
    <property type="match status" value="1"/>
</dbReference>
<dbReference type="InterPro" id="IPR029058">
    <property type="entry name" value="AB_hydrolase_fold"/>
</dbReference>
<dbReference type="EC" id="3.4.16.-" evidence="2"/>
<dbReference type="InterPro" id="IPR001563">
    <property type="entry name" value="Peptidase_S10"/>
</dbReference>
<evidence type="ECO:0000256" key="1">
    <source>
        <dbReference type="ARBA" id="ARBA00009431"/>
    </source>
</evidence>
<dbReference type="InterPro" id="IPR018202">
    <property type="entry name" value="Ser_caboxypep_ser_AS"/>
</dbReference>
<sequence>MYLGLFCTLLLGILPTECAPLTDVIDYMPGLSIQPSFRHYSGYLAASDDKRFHYWFVESEEEHSSRPVVLWLNGGPGCSSLAGLLTEHGPFLVQSDGETLEYNPYSWNKIANILYLESPAGVGFSYSDDKNYVTNDTEVAENNYQALKDFFRLFPEFQENDFYITGESYGGVYVPTLAVRVSRDPSINLKGIAVGNGLLSTEIDANSLLYFSYYHGIIDSQLWSLLQLHCCEDGKCSFTDKKRLVCLLLARKAYYTTMGGGMNIYNLYQPCADGAPGQIRDNGDHVTVYHPGFFSPTLGSHFKEKLANVTRSQKPVKMGVPCINNTAIMTFLNKVEVRAVLHIPDEVQEWGICSETVFSQYEREVESVHNQFKELLKKEYRILVYNGDVDMACNFLGNEWFLDSLNITFKANYRPWLYTEEGKKQIAGFVKEFSNLTFVTVKGAGHMVPTDKPNAAFVMFSHYIRNEPF</sequence>
<dbReference type="PANTHER" id="PTHR11802">
    <property type="entry name" value="SERINE PROTEASE FAMILY S10 SERINE CARBOXYPEPTIDASE"/>
    <property type="match status" value="1"/>
</dbReference>
<evidence type="ECO:0000313" key="4">
    <source>
        <dbReference type="Proteomes" id="UP001295444"/>
    </source>
</evidence>
<evidence type="ECO:0000313" key="3">
    <source>
        <dbReference type="EMBL" id="CAH2302461.1"/>
    </source>
</evidence>
<dbReference type="PRINTS" id="PR00724">
    <property type="entry name" value="CRBOXYPTASEC"/>
</dbReference>
<dbReference type="FunFam" id="3.40.50.1820:FF:000055">
    <property type="entry name" value="Carboxypeptidase"/>
    <property type="match status" value="1"/>
</dbReference>
<feature type="chain" id="PRO_5041778014" description="Carboxypeptidase" evidence="2">
    <location>
        <begin position="19"/>
        <end position="469"/>
    </location>
</feature>
<proteinExistence type="inferred from homology"/>
<dbReference type="Proteomes" id="UP001295444">
    <property type="component" value="Chromosome 06"/>
</dbReference>
<evidence type="ECO:0000256" key="2">
    <source>
        <dbReference type="RuleBase" id="RU361156"/>
    </source>
</evidence>
<dbReference type="PANTHER" id="PTHR11802:SF502">
    <property type="entry name" value="LYSOSOMAL PROTECTIVE PROTEIN"/>
    <property type="match status" value="1"/>
</dbReference>
<organism evidence="3 4">
    <name type="scientific">Pelobates cultripes</name>
    <name type="common">Western spadefoot toad</name>
    <dbReference type="NCBI Taxonomy" id="61616"/>
    <lineage>
        <taxon>Eukaryota</taxon>
        <taxon>Metazoa</taxon>
        <taxon>Chordata</taxon>
        <taxon>Craniata</taxon>
        <taxon>Vertebrata</taxon>
        <taxon>Euteleostomi</taxon>
        <taxon>Amphibia</taxon>
        <taxon>Batrachia</taxon>
        <taxon>Anura</taxon>
        <taxon>Pelobatoidea</taxon>
        <taxon>Pelobatidae</taxon>
        <taxon>Pelobates</taxon>
    </lineage>
</organism>
<reference evidence="3" key="1">
    <citation type="submission" date="2022-03" db="EMBL/GenBank/DDBJ databases">
        <authorList>
            <person name="Alioto T."/>
            <person name="Alioto T."/>
            <person name="Gomez Garrido J."/>
        </authorList>
    </citation>
    <scope>NUCLEOTIDE SEQUENCE</scope>
</reference>
<keyword evidence="4" id="KW-1185">Reference proteome</keyword>
<protein>
    <recommendedName>
        <fullName evidence="2">Carboxypeptidase</fullName>
        <ecNumber evidence="2">3.4.16.-</ecNumber>
    </recommendedName>
</protein>
<keyword evidence="2" id="KW-0645">Protease</keyword>
<keyword evidence="2" id="KW-0378">Hydrolase</keyword>
<dbReference type="Gene3D" id="3.40.50.1820">
    <property type="entry name" value="alpha/beta hydrolase"/>
    <property type="match status" value="2"/>
</dbReference>